<gene>
    <name evidence="1" type="ORF">HMPREF9447_00721</name>
</gene>
<dbReference type="eggNOG" id="ENOG5032TGI">
    <property type="taxonomic scope" value="Bacteria"/>
</dbReference>
<comment type="caution">
    <text evidence="1">The sequence shown here is derived from an EMBL/GenBank/DDBJ whole genome shotgun (WGS) entry which is preliminary data.</text>
</comment>
<proteinExistence type="predicted"/>
<dbReference type="STRING" id="742727.HMPREF9447_00721"/>
<dbReference type="HOGENOM" id="CLU_1684592_0_0_10"/>
<keyword evidence="2" id="KW-1185">Reference proteome</keyword>
<name>K9E8W5_9BACE</name>
<dbReference type="EMBL" id="ADLF01000002">
    <property type="protein sequence ID" value="EKU92271.1"/>
    <property type="molecule type" value="Genomic_DNA"/>
</dbReference>
<evidence type="ECO:0000313" key="2">
    <source>
        <dbReference type="Proteomes" id="UP000009872"/>
    </source>
</evidence>
<accession>K9E8W5</accession>
<organism evidence="1 2">
    <name type="scientific">Bacteroides oleiciplenus YIT 12058</name>
    <dbReference type="NCBI Taxonomy" id="742727"/>
    <lineage>
        <taxon>Bacteria</taxon>
        <taxon>Pseudomonadati</taxon>
        <taxon>Bacteroidota</taxon>
        <taxon>Bacteroidia</taxon>
        <taxon>Bacteroidales</taxon>
        <taxon>Bacteroidaceae</taxon>
        <taxon>Bacteroides</taxon>
    </lineage>
</organism>
<protein>
    <submittedName>
        <fullName evidence="1">Uncharacterized protein</fullName>
    </submittedName>
</protein>
<dbReference type="AlphaFoldDB" id="K9E8W5"/>
<reference evidence="1 2" key="1">
    <citation type="submission" date="2012-09" db="EMBL/GenBank/DDBJ databases">
        <title>The Genome Sequence of Bacteroides oleiciplenus YIT 12058.</title>
        <authorList>
            <consortium name="The Broad Institute Genome Sequencing Platform"/>
            <person name="Earl A."/>
            <person name="Ward D."/>
            <person name="Feldgarden M."/>
            <person name="Gevers D."/>
            <person name="Morotomi M."/>
            <person name="Walker B."/>
            <person name="Young S.K."/>
            <person name="Zeng Q."/>
            <person name="Gargeya S."/>
            <person name="Fitzgerald M."/>
            <person name="Haas B."/>
            <person name="Abouelleil A."/>
            <person name="Alvarado L."/>
            <person name="Arachchi H.M."/>
            <person name="Berlin A.M."/>
            <person name="Chapman S.B."/>
            <person name="Goldberg J."/>
            <person name="Griggs A."/>
            <person name="Gujja S."/>
            <person name="Hansen M."/>
            <person name="Howarth C."/>
            <person name="Imamovic A."/>
            <person name="Larimer J."/>
            <person name="McCowen C."/>
            <person name="Montmayeur A."/>
            <person name="Murphy C."/>
            <person name="Neiman D."/>
            <person name="Pearson M."/>
            <person name="Priest M."/>
            <person name="Roberts A."/>
            <person name="Saif S."/>
            <person name="Shea T."/>
            <person name="Sisk P."/>
            <person name="Sykes S."/>
            <person name="Wortman J."/>
            <person name="Nusbaum C."/>
            <person name="Birren B."/>
        </authorList>
    </citation>
    <scope>NUCLEOTIDE SEQUENCE [LARGE SCALE GENOMIC DNA]</scope>
    <source>
        <strain evidence="1 2">YIT 12058</strain>
    </source>
</reference>
<sequence>MPRAKVCRNVRITHPGVPNLHKRQKKDGRPKGTLKRFQFEETRLGFMIKHEAPVVFNVIINLTPGGVFPAPSCELIKLVCKASRDPSFKKAKFRRYLSEYETTGLYCKRGKKLTPSRKSYYETIRKRKLEQYIRKNRKKIKYMKWINNPNIRRIYNKQPESVQS</sequence>
<evidence type="ECO:0000313" key="1">
    <source>
        <dbReference type="EMBL" id="EKU92271.1"/>
    </source>
</evidence>
<dbReference type="Proteomes" id="UP000009872">
    <property type="component" value="Unassembled WGS sequence"/>
</dbReference>